<dbReference type="EMBL" id="AVOT02008234">
    <property type="protein sequence ID" value="MBW0485578.1"/>
    <property type="molecule type" value="Genomic_DNA"/>
</dbReference>
<dbReference type="Proteomes" id="UP000765509">
    <property type="component" value="Unassembled WGS sequence"/>
</dbReference>
<sequence>MEDSFPYSKDKWDKSHATPDFKVGYLLLVSTTNFNNIKGCKNLKDSFAGPFSIKALHGENAFEVELSEELSNKHPTFPVSLIKPYNSGDSEKFPLRKKFPQNIPLVESYGTNKITKVLKERKLRTKKVREYLVRHSDPTCEDEWSAEKDIPQATKLLRRLRHTRNNNIKK</sequence>
<dbReference type="AlphaFoldDB" id="A0A9Q3CMG6"/>
<organism evidence="2 3">
    <name type="scientific">Austropuccinia psidii MF-1</name>
    <dbReference type="NCBI Taxonomy" id="1389203"/>
    <lineage>
        <taxon>Eukaryota</taxon>
        <taxon>Fungi</taxon>
        <taxon>Dikarya</taxon>
        <taxon>Basidiomycota</taxon>
        <taxon>Pucciniomycotina</taxon>
        <taxon>Pucciniomycetes</taxon>
        <taxon>Pucciniales</taxon>
        <taxon>Sphaerophragmiaceae</taxon>
        <taxon>Austropuccinia</taxon>
    </lineage>
</organism>
<evidence type="ECO:0000259" key="1">
    <source>
        <dbReference type="Pfam" id="PF24626"/>
    </source>
</evidence>
<name>A0A9Q3CMG6_9BASI</name>
<dbReference type="InterPro" id="IPR056924">
    <property type="entry name" value="SH3_Tf2-1"/>
</dbReference>
<dbReference type="Pfam" id="PF24626">
    <property type="entry name" value="SH3_Tf2-1"/>
    <property type="match status" value="1"/>
</dbReference>
<evidence type="ECO:0000313" key="3">
    <source>
        <dbReference type="Proteomes" id="UP000765509"/>
    </source>
</evidence>
<proteinExistence type="predicted"/>
<comment type="caution">
    <text evidence="2">The sequence shown here is derived from an EMBL/GenBank/DDBJ whole genome shotgun (WGS) entry which is preliminary data.</text>
</comment>
<gene>
    <name evidence="2" type="ORF">O181_025293</name>
</gene>
<keyword evidence="3" id="KW-1185">Reference proteome</keyword>
<protein>
    <recommendedName>
        <fullName evidence="1">Tf2-1-like SH3-like domain-containing protein</fullName>
    </recommendedName>
</protein>
<feature type="domain" description="Tf2-1-like SH3-like" evidence="1">
    <location>
        <begin position="34"/>
        <end position="85"/>
    </location>
</feature>
<reference evidence="2" key="1">
    <citation type="submission" date="2021-03" db="EMBL/GenBank/DDBJ databases">
        <title>Draft genome sequence of rust myrtle Austropuccinia psidii MF-1, a brazilian biotype.</title>
        <authorList>
            <person name="Quecine M.C."/>
            <person name="Pachon D.M.R."/>
            <person name="Bonatelli M.L."/>
            <person name="Correr F.H."/>
            <person name="Franceschini L.M."/>
            <person name="Leite T.F."/>
            <person name="Margarido G.R.A."/>
            <person name="Almeida C.A."/>
            <person name="Ferrarezi J.A."/>
            <person name="Labate C.A."/>
        </authorList>
    </citation>
    <scope>NUCLEOTIDE SEQUENCE</scope>
    <source>
        <strain evidence="2">MF-1</strain>
    </source>
</reference>
<accession>A0A9Q3CMG6</accession>
<evidence type="ECO:0000313" key="2">
    <source>
        <dbReference type="EMBL" id="MBW0485578.1"/>
    </source>
</evidence>